<name>A0AAD5TKZ9_9FUNG</name>
<comment type="similarity">
    <text evidence="1">Belongs to the KXD1 family.</text>
</comment>
<dbReference type="Proteomes" id="UP001212152">
    <property type="component" value="Unassembled WGS sequence"/>
</dbReference>
<feature type="compositionally biased region" description="Basic and acidic residues" evidence="2">
    <location>
        <begin position="1"/>
        <end position="10"/>
    </location>
</feature>
<evidence type="ECO:0000259" key="3">
    <source>
        <dbReference type="Pfam" id="PF10241"/>
    </source>
</evidence>
<dbReference type="InterPro" id="IPR039843">
    <property type="entry name" value="KXD1-like"/>
</dbReference>
<dbReference type="GO" id="GO:0032418">
    <property type="term" value="P:lysosome localization"/>
    <property type="evidence" value="ECO:0007669"/>
    <property type="project" value="TreeGrafter"/>
</dbReference>
<dbReference type="EMBL" id="JADGJQ010000033">
    <property type="protein sequence ID" value="KAJ3177481.1"/>
    <property type="molecule type" value="Genomic_DNA"/>
</dbReference>
<protein>
    <recommendedName>
        <fullName evidence="3">KxDL domain-containing protein</fullName>
    </recommendedName>
</protein>
<evidence type="ECO:0000256" key="1">
    <source>
        <dbReference type="ARBA" id="ARBA00005913"/>
    </source>
</evidence>
<dbReference type="AlphaFoldDB" id="A0AAD5TKZ9"/>
<sequence>MDTRRRDSPARRSSQLPPPAPPPPLDTAALTRSHSSTSSLDADSDSAAKSLTKALASVVDEHAMIAMLAKQQDTVDVLRSTTQTLERSNDNSALRYVQCAAVLTQHTAMLKEMKTDLEGVFKRIRALKAKVAVQHPAEYREIERAREAEEEALDV</sequence>
<gene>
    <name evidence="4" type="ORF">HDU87_004500</name>
</gene>
<feature type="compositionally biased region" description="Low complexity" evidence="2">
    <location>
        <begin position="26"/>
        <end position="47"/>
    </location>
</feature>
<dbReference type="GO" id="GO:0099078">
    <property type="term" value="C:BORC complex"/>
    <property type="evidence" value="ECO:0007669"/>
    <property type="project" value="TreeGrafter"/>
</dbReference>
<accession>A0AAD5TKZ9</accession>
<keyword evidence="5" id="KW-1185">Reference proteome</keyword>
<evidence type="ECO:0000256" key="2">
    <source>
        <dbReference type="SAM" id="MobiDB-lite"/>
    </source>
</evidence>
<proteinExistence type="inferred from homology"/>
<feature type="region of interest" description="Disordered" evidence="2">
    <location>
        <begin position="1"/>
        <end position="47"/>
    </location>
</feature>
<dbReference type="Pfam" id="PF10241">
    <property type="entry name" value="KxDL"/>
    <property type="match status" value="1"/>
</dbReference>
<feature type="compositionally biased region" description="Pro residues" evidence="2">
    <location>
        <begin position="16"/>
        <end position="25"/>
    </location>
</feature>
<reference evidence="4" key="1">
    <citation type="submission" date="2020-05" db="EMBL/GenBank/DDBJ databases">
        <title>Phylogenomic resolution of chytrid fungi.</title>
        <authorList>
            <person name="Stajich J.E."/>
            <person name="Amses K."/>
            <person name="Simmons R."/>
            <person name="Seto K."/>
            <person name="Myers J."/>
            <person name="Bonds A."/>
            <person name="Quandt C.A."/>
            <person name="Barry K."/>
            <person name="Liu P."/>
            <person name="Grigoriev I."/>
            <person name="Longcore J.E."/>
            <person name="James T.Y."/>
        </authorList>
    </citation>
    <scope>NUCLEOTIDE SEQUENCE</scope>
    <source>
        <strain evidence="4">JEL0379</strain>
    </source>
</reference>
<evidence type="ECO:0000313" key="5">
    <source>
        <dbReference type="Proteomes" id="UP001212152"/>
    </source>
</evidence>
<evidence type="ECO:0000313" key="4">
    <source>
        <dbReference type="EMBL" id="KAJ3177481.1"/>
    </source>
</evidence>
<dbReference type="PANTHER" id="PTHR13511:SF0">
    <property type="entry name" value="KXDL MOTIF-CONTAINING PROTEIN 1"/>
    <property type="match status" value="1"/>
</dbReference>
<feature type="domain" description="KxDL" evidence="3">
    <location>
        <begin position="55"/>
        <end position="139"/>
    </location>
</feature>
<comment type="caution">
    <text evidence="4">The sequence shown here is derived from an EMBL/GenBank/DDBJ whole genome shotgun (WGS) entry which is preliminary data.</text>
</comment>
<dbReference type="InterPro" id="IPR019371">
    <property type="entry name" value="KxDL_dom"/>
</dbReference>
<dbReference type="PANTHER" id="PTHR13511">
    <property type="entry name" value="KXDL MOTIF-CONTAINING PROTEIN 1"/>
    <property type="match status" value="1"/>
</dbReference>
<organism evidence="4 5">
    <name type="scientific">Geranomyces variabilis</name>
    <dbReference type="NCBI Taxonomy" id="109894"/>
    <lineage>
        <taxon>Eukaryota</taxon>
        <taxon>Fungi</taxon>
        <taxon>Fungi incertae sedis</taxon>
        <taxon>Chytridiomycota</taxon>
        <taxon>Chytridiomycota incertae sedis</taxon>
        <taxon>Chytridiomycetes</taxon>
        <taxon>Spizellomycetales</taxon>
        <taxon>Powellomycetaceae</taxon>
        <taxon>Geranomyces</taxon>
    </lineage>
</organism>